<dbReference type="Proteomes" id="UP000799755">
    <property type="component" value="Unassembled WGS sequence"/>
</dbReference>
<keyword evidence="1" id="KW-0808">Transferase</keyword>
<protein>
    <submittedName>
        <fullName evidence="1">CoA-dependent acyltransferase</fullName>
    </submittedName>
</protein>
<accession>A0ACB6QMW7</accession>
<keyword evidence="1" id="KW-0012">Acyltransferase</keyword>
<keyword evidence="2" id="KW-1185">Reference proteome</keyword>
<sequence length="352" mass="39030">MSQYWSKLLKGSSRRELKHHTTFQLGYGTGPEVVKTLPTAMINSEDFTFANVLKAAWAYVLARHLATNDIVFGSLVHGRSQAGSQDVFGACINIIPYRIIFEQNWTARDLLTAVAAQQLASTPFKSMGGQSIIRNCTNWIKWSFFSSVIIHQNFEHRSLRGRTVDFDSADLSTGDVDDVQVYVISTPGEDGMEILLSFKDQVVPQALAERMASDLSESITRLYTKMGAKLMAPMAPRETYDMLALLPLPEEKRSSVSPTSEQLTTLAKCSADLRTALGAAWCDVLSTQEIPCDNSTESLFDLGGDASSAGQLAAHLQRRSYRVRIEEVVEHPSWFELLLCLSQPQRGVKANE</sequence>
<gene>
    <name evidence="1" type="ORF">BDR25DRAFT_373424</name>
</gene>
<evidence type="ECO:0000313" key="2">
    <source>
        <dbReference type="Proteomes" id="UP000799755"/>
    </source>
</evidence>
<reference evidence="1" key="1">
    <citation type="journal article" date="2020" name="Stud. Mycol.">
        <title>101 Dothideomycetes genomes: a test case for predicting lifestyles and emergence of pathogens.</title>
        <authorList>
            <person name="Haridas S."/>
            <person name="Albert R."/>
            <person name="Binder M."/>
            <person name="Bloem J."/>
            <person name="Labutti K."/>
            <person name="Salamov A."/>
            <person name="Andreopoulos B."/>
            <person name="Baker S."/>
            <person name="Barry K."/>
            <person name="Bills G."/>
            <person name="Bluhm B."/>
            <person name="Cannon C."/>
            <person name="Castanera R."/>
            <person name="Culley D."/>
            <person name="Daum C."/>
            <person name="Ezra D."/>
            <person name="Gonzalez J."/>
            <person name="Henrissat B."/>
            <person name="Kuo A."/>
            <person name="Liang C."/>
            <person name="Lipzen A."/>
            <person name="Lutzoni F."/>
            <person name="Magnuson J."/>
            <person name="Mondo S."/>
            <person name="Nolan M."/>
            <person name="Ohm R."/>
            <person name="Pangilinan J."/>
            <person name="Park H.-J."/>
            <person name="Ramirez L."/>
            <person name="Alfaro M."/>
            <person name="Sun H."/>
            <person name="Tritt A."/>
            <person name="Yoshinaga Y."/>
            <person name="Zwiers L.-H."/>
            <person name="Turgeon B."/>
            <person name="Goodwin S."/>
            <person name="Spatafora J."/>
            <person name="Crous P."/>
            <person name="Grigoriev I."/>
        </authorList>
    </citation>
    <scope>NUCLEOTIDE SEQUENCE</scope>
    <source>
        <strain evidence="1">ATCC 200398</strain>
    </source>
</reference>
<organism evidence="1 2">
    <name type="scientific">Lindgomyces ingoldianus</name>
    <dbReference type="NCBI Taxonomy" id="673940"/>
    <lineage>
        <taxon>Eukaryota</taxon>
        <taxon>Fungi</taxon>
        <taxon>Dikarya</taxon>
        <taxon>Ascomycota</taxon>
        <taxon>Pezizomycotina</taxon>
        <taxon>Dothideomycetes</taxon>
        <taxon>Pleosporomycetidae</taxon>
        <taxon>Pleosporales</taxon>
        <taxon>Lindgomycetaceae</taxon>
        <taxon>Lindgomyces</taxon>
    </lineage>
</organism>
<name>A0ACB6QMW7_9PLEO</name>
<dbReference type="EMBL" id="MU003516">
    <property type="protein sequence ID" value="KAF2468359.1"/>
    <property type="molecule type" value="Genomic_DNA"/>
</dbReference>
<evidence type="ECO:0000313" key="1">
    <source>
        <dbReference type="EMBL" id="KAF2468359.1"/>
    </source>
</evidence>
<proteinExistence type="predicted"/>
<comment type="caution">
    <text evidence="1">The sequence shown here is derived from an EMBL/GenBank/DDBJ whole genome shotgun (WGS) entry which is preliminary data.</text>
</comment>